<dbReference type="InterPro" id="IPR016039">
    <property type="entry name" value="Thiolase-like"/>
</dbReference>
<dbReference type="PIRSF" id="PIRSF000429">
    <property type="entry name" value="Ac-CoA_Ac_transf"/>
    <property type="match status" value="1"/>
</dbReference>
<dbReference type="Pfam" id="PF22691">
    <property type="entry name" value="Thiolase_C_1"/>
    <property type="match status" value="1"/>
</dbReference>
<dbReference type="SUPFAM" id="SSF53901">
    <property type="entry name" value="Thiolase-like"/>
    <property type="match status" value="1"/>
</dbReference>
<name>A0A4R5NQQ1_LENBU</name>
<accession>A0A4R5NQQ1</accession>
<dbReference type="Pfam" id="PF00108">
    <property type="entry name" value="Thiolase_N"/>
    <property type="match status" value="1"/>
</dbReference>
<feature type="domain" description="Thiolase C-terminal" evidence="2">
    <location>
        <begin position="313"/>
        <end position="419"/>
    </location>
</feature>
<dbReference type="CDD" id="cd00829">
    <property type="entry name" value="SCP-x_thiolase"/>
    <property type="match status" value="1"/>
</dbReference>
<gene>
    <name evidence="3" type="ORF">C5L32_001442</name>
</gene>
<organism evidence="3 4">
    <name type="scientific">Lentilactobacillus buchneri DSM 20057</name>
    <dbReference type="NCBI Taxonomy" id="1423728"/>
    <lineage>
        <taxon>Bacteria</taxon>
        <taxon>Bacillati</taxon>
        <taxon>Bacillota</taxon>
        <taxon>Bacilli</taxon>
        <taxon>Lactobacillales</taxon>
        <taxon>Lactobacillaceae</taxon>
        <taxon>Lentilactobacillus</taxon>
    </lineage>
</organism>
<sequence>MMKQQFARPVSVIGTSSLPQRSFDDPKMAGLSPYELWADACHQAMDDAHVKPKDIDKVVYSQFANFITMGGVMAPVGSLEEWAGLAGKPITHIEQACAGGYIAFTEAVNSVASGQYDIVLVAGLENPKHFNSRNQPAYKLKPIKEYDNGWWSPGRVLFDTAYTRFDGVSDNLLTEEQGKYYIKHYGITEDELDDTYNSMAMNLRYNASHNPRALMHERYEDIAKKAGYDDPLEYMRSEHNPKITQYIRKSGSVLHNMEAGAIVVCSADIAKKYSDHPIQVIDDATVSNTTRYPFNFHQMNVDVRDNLYKKHPGIKGSDFDLMITTVMTSGEQLDSAEVFGYLPEGEGYKYELEGKTRFDAEKPINPHGGDISFGHGFGCAGVCMLGEAILQMRGEAGGSQVPKPVNKCLVRGMGGGHTTVGIILEDQN</sequence>
<evidence type="ECO:0008006" key="5">
    <source>
        <dbReference type="Google" id="ProtNLM"/>
    </source>
</evidence>
<comment type="caution">
    <text evidence="3">The sequence shown here is derived from an EMBL/GenBank/DDBJ whole genome shotgun (WGS) entry which is preliminary data.</text>
</comment>
<dbReference type="InterPro" id="IPR002155">
    <property type="entry name" value="Thiolase"/>
</dbReference>
<evidence type="ECO:0000259" key="1">
    <source>
        <dbReference type="Pfam" id="PF00108"/>
    </source>
</evidence>
<feature type="domain" description="Thiolase N-terminal" evidence="1">
    <location>
        <begin position="28"/>
        <end position="135"/>
    </location>
</feature>
<dbReference type="PANTHER" id="PTHR42870:SF1">
    <property type="entry name" value="NON-SPECIFIC LIPID-TRANSFER PROTEIN-LIKE 2"/>
    <property type="match status" value="1"/>
</dbReference>
<dbReference type="Proteomes" id="UP000295181">
    <property type="component" value="Unassembled WGS sequence"/>
</dbReference>
<protein>
    <recommendedName>
        <fullName evidence="5">Thiolase N-terminal domain-containing protein</fullName>
    </recommendedName>
</protein>
<dbReference type="InterPro" id="IPR020616">
    <property type="entry name" value="Thiolase_N"/>
</dbReference>
<proteinExistence type="predicted"/>
<dbReference type="PANTHER" id="PTHR42870">
    <property type="entry name" value="ACETYL-COA C-ACETYLTRANSFERASE"/>
    <property type="match status" value="1"/>
</dbReference>
<dbReference type="InterPro" id="IPR055140">
    <property type="entry name" value="Thiolase_C_2"/>
</dbReference>
<dbReference type="Gene3D" id="3.40.47.10">
    <property type="match status" value="1"/>
</dbReference>
<evidence type="ECO:0000313" key="3">
    <source>
        <dbReference type="EMBL" id="TDG79211.1"/>
    </source>
</evidence>
<dbReference type="GO" id="GO:0016747">
    <property type="term" value="F:acyltransferase activity, transferring groups other than amino-acyl groups"/>
    <property type="evidence" value="ECO:0007669"/>
    <property type="project" value="InterPro"/>
</dbReference>
<reference evidence="3 4" key="1">
    <citation type="journal article" date="2019" name="Appl. Microbiol. Biotechnol.">
        <title>Uncovering carbohydrate metabolism through a genotype-phenotype association study of 56 lactic acid bacteria genomes.</title>
        <authorList>
            <person name="Buron-Moles G."/>
            <person name="Chailyan A."/>
            <person name="Dolejs I."/>
            <person name="Forster J."/>
            <person name="Miks M.H."/>
        </authorList>
    </citation>
    <scope>NUCLEOTIDE SEQUENCE [LARGE SCALE GENOMIC DNA]</scope>
    <source>
        <strain evidence="3 4">ATCC 4005</strain>
    </source>
</reference>
<dbReference type="EMBL" id="PUFP01000029">
    <property type="protein sequence ID" value="TDG79211.1"/>
    <property type="molecule type" value="Genomic_DNA"/>
</dbReference>
<evidence type="ECO:0000259" key="2">
    <source>
        <dbReference type="Pfam" id="PF22691"/>
    </source>
</evidence>
<evidence type="ECO:0000313" key="4">
    <source>
        <dbReference type="Proteomes" id="UP000295181"/>
    </source>
</evidence>
<dbReference type="AlphaFoldDB" id="A0A4R5NQQ1"/>